<accession>A0A556QL61</accession>
<dbReference type="Pfam" id="PF06961">
    <property type="entry name" value="DUF1294"/>
    <property type="match status" value="1"/>
</dbReference>
<feature type="transmembrane region" description="Helical" evidence="1">
    <location>
        <begin position="70"/>
        <end position="89"/>
    </location>
</feature>
<name>A0A556QL61_9BACT</name>
<dbReference type="RefSeq" id="WP_144353782.1">
    <property type="nucleotide sequence ID" value="NZ_CBCRVV010000008.1"/>
</dbReference>
<keyword evidence="1" id="KW-0472">Membrane</keyword>
<dbReference type="InterPro" id="IPR010718">
    <property type="entry name" value="DUF1294"/>
</dbReference>
<evidence type="ECO:0000313" key="3">
    <source>
        <dbReference type="Proteomes" id="UP000315648"/>
    </source>
</evidence>
<sequence length="92" mass="10458">MMFWEKVAVYYGVMSFITLVVYAWDKRAAKHAGARRVRERTLHLWAVAGGFVGALMGQFWLRHKTKHPSFIIVTVLALAAHAGACAWWLNGR</sequence>
<reference evidence="2 3" key="1">
    <citation type="submission" date="2019-07" db="EMBL/GenBank/DDBJ databases">
        <title>Description of 53C-WASEF.</title>
        <authorList>
            <person name="Pitt A."/>
            <person name="Hahn M.W."/>
        </authorList>
    </citation>
    <scope>NUCLEOTIDE SEQUENCE [LARGE SCALE GENOMIC DNA]</scope>
    <source>
        <strain evidence="2 3">53C-WASEF</strain>
    </source>
</reference>
<proteinExistence type="predicted"/>
<dbReference type="Proteomes" id="UP000315648">
    <property type="component" value="Unassembled WGS sequence"/>
</dbReference>
<gene>
    <name evidence="2" type="ORF">FPL22_14910</name>
</gene>
<keyword evidence="1" id="KW-0812">Transmembrane</keyword>
<dbReference type="InterPro" id="IPR012156">
    <property type="entry name" value="Cold_shock_CspA"/>
</dbReference>
<feature type="transmembrane region" description="Helical" evidence="1">
    <location>
        <begin position="7"/>
        <end position="24"/>
    </location>
</feature>
<feature type="transmembrane region" description="Helical" evidence="1">
    <location>
        <begin position="44"/>
        <end position="61"/>
    </location>
</feature>
<dbReference type="GO" id="GO:0003676">
    <property type="term" value="F:nucleic acid binding"/>
    <property type="evidence" value="ECO:0007669"/>
    <property type="project" value="InterPro"/>
</dbReference>
<dbReference type="OrthoDB" id="72963at2"/>
<comment type="caution">
    <text evidence="2">The sequence shown here is derived from an EMBL/GenBank/DDBJ whole genome shotgun (WGS) entry which is preliminary data.</text>
</comment>
<dbReference type="PIRSF" id="PIRSF002599">
    <property type="entry name" value="Cold_shock_A"/>
    <property type="match status" value="1"/>
</dbReference>
<dbReference type="EMBL" id="VMBG01000002">
    <property type="protein sequence ID" value="TSJ77379.1"/>
    <property type="molecule type" value="Genomic_DNA"/>
</dbReference>
<evidence type="ECO:0000313" key="2">
    <source>
        <dbReference type="EMBL" id="TSJ77379.1"/>
    </source>
</evidence>
<dbReference type="AlphaFoldDB" id="A0A556QL61"/>
<organism evidence="2 3">
    <name type="scientific">Rariglobus hedericola</name>
    <dbReference type="NCBI Taxonomy" id="2597822"/>
    <lineage>
        <taxon>Bacteria</taxon>
        <taxon>Pseudomonadati</taxon>
        <taxon>Verrucomicrobiota</taxon>
        <taxon>Opitutia</taxon>
        <taxon>Opitutales</taxon>
        <taxon>Opitutaceae</taxon>
        <taxon>Rariglobus</taxon>
    </lineage>
</organism>
<protein>
    <submittedName>
        <fullName evidence="2">DUF1294 domain-containing protein</fullName>
    </submittedName>
</protein>
<evidence type="ECO:0000256" key="1">
    <source>
        <dbReference type="SAM" id="Phobius"/>
    </source>
</evidence>
<keyword evidence="3" id="KW-1185">Reference proteome</keyword>
<keyword evidence="1" id="KW-1133">Transmembrane helix</keyword>